<dbReference type="AlphaFoldDB" id="A0AAP0KAW0"/>
<dbReference type="EMBL" id="JBBNAG010000003">
    <property type="protein sequence ID" value="KAK9147887.1"/>
    <property type="molecule type" value="Genomic_DNA"/>
</dbReference>
<gene>
    <name evidence="1" type="ORF">Scep_006644</name>
</gene>
<sequence>MFYDLNCLVQLVFIRLKFFRLLFVNKLEVFSSSPCSFQMLIFTKHDFRTCSWSSKVNDIEEFFQRVVYALAQRRWDGDSGDSCEDNHYNWTYLVLLPELPHQPIYFDIQQNLKEKLESFVGVQQDHLRF</sequence>
<comment type="caution">
    <text evidence="1">The sequence shown here is derived from an EMBL/GenBank/DDBJ whole genome shotgun (WGS) entry which is preliminary data.</text>
</comment>
<reference evidence="1 2" key="1">
    <citation type="submission" date="2024-01" db="EMBL/GenBank/DDBJ databases">
        <title>Genome assemblies of Stephania.</title>
        <authorList>
            <person name="Yang L."/>
        </authorList>
    </citation>
    <scope>NUCLEOTIDE SEQUENCE [LARGE SCALE GENOMIC DNA]</scope>
    <source>
        <strain evidence="1">JXDWG</strain>
        <tissue evidence="1">Leaf</tissue>
    </source>
</reference>
<protein>
    <submittedName>
        <fullName evidence="1">Uncharacterized protein</fullName>
    </submittedName>
</protein>
<keyword evidence="2" id="KW-1185">Reference proteome</keyword>
<evidence type="ECO:0000313" key="2">
    <source>
        <dbReference type="Proteomes" id="UP001419268"/>
    </source>
</evidence>
<proteinExistence type="predicted"/>
<evidence type="ECO:0000313" key="1">
    <source>
        <dbReference type="EMBL" id="KAK9147887.1"/>
    </source>
</evidence>
<organism evidence="1 2">
    <name type="scientific">Stephania cephalantha</name>
    <dbReference type="NCBI Taxonomy" id="152367"/>
    <lineage>
        <taxon>Eukaryota</taxon>
        <taxon>Viridiplantae</taxon>
        <taxon>Streptophyta</taxon>
        <taxon>Embryophyta</taxon>
        <taxon>Tracheophyta</taxon>
        <taxon>Spermatophyta</taxon>
        <taxon>Magnoliopsida</taxon>
        <taxon>Ranunculales</taxon>
        <taxon>Menispermaceae</taxon>
        <taxon>Menispermoideae</taxon>
        <taxon>Cissampelideae</taxon>
        <taxon>Stephania</taxon>
    </lineage>
</organism>
<name>A0AAP0KAW0_9MAGN</name>
<accession>A0AAP0KAW0</accession>
<dbReference type="Proteomes" id="UP001419268">
    <property type="component" value="Unassembled WGS sequence"/>
</dbReference>